<feature type="chain" id="PRO_5005504806" evidence="1">
    <location>
        <begin position="36"/>
        <end position="184"/>
    </location>
</feature>
<evidence type="ECO:0000313" key="2">
    <source>
        <dbReference type="EMBL" id="CUA93620.1"/>
    </source>
</evidence>
<evidence type="ECO:0000256" key="1">
    <source>
        <dbReference type="SAM" id="SignalP"/>
    </source>
</evidence>
<feature type="signal peptide" evidence="1">
    <location>
        <begin position="1"/>
        <end position="35"/>
    </location>
</feature>
<keyword evidence="3" id="KW-1185">Reference proteome</keyword>
<sequence length="184" mass="20786">MTRFDQTLSGTIARKLRQLAAAAAALMLVAPQVLAQTAQTGSTGLPLPRFVSIKSDRANVRMGPSREHEVAWTYVQGGLPVEITQEFENWRRVRDWEGKEGWLFHTLLSSRRTALVTPWEQSENTPLYVEPRPEAAIRAYLAPKVLTDIKSCNGTWCRVQGRGYDGWVEQVRLFGVYPNEKISN</sequence>
<accession>A0A0K6HRT4</accession>
<dbReference type="Proteomes" id="UP000183900">
    <property type="component" value="Unassembled WGS sequence"/>
</dbReference>
<dbReference type="InterPro" id="IPR010466">
    <property type="entry name" value="DUF1058"/>
</dbReference>
<dbReference type="Gene3D" id="2.30.30.40">
    <property type="entry name" value="SH3 Domains"/>
    <property type="match status" value="1"/>
</dbReference>
<gene>
    <name evidence="2" type="ORF">Ga0061067_102451</name>
</gene>
<organism evidence="2 3">
    <name type="scientific">Pannonibacter indicus</name>
    <dbReference type="NCBI Taxonomy" id="466044"/>
    <lineage>
        <taxon>Bacteria</taxon>
        <taxon>Pseudomonadati</taxon>
        <taxon>Pseudomonadota</taxon>
        <taxon>Alphaproteobacteria</taxon>
        <taxon>Hyphomicrobiales</taxon>
        <taxon>Stappiaceae</taxon>
        <taxon>Pannonibacter</taxon>
    </lineage>
</organism>
<dbReference type="EMBL" id="CYHE01000002">
    <property type="protein sequence ID" value="CUA93620.1"/>
    <property type="molecule type" value="Genomic_DNA"/>
</dbReference>
<evidence type="ECO:0000313" key="3">
    <source>
        <dbReference type="Proteomes" id="UP000183900"/>
    </source>
</evidence>
<keyword evidence="1" id="KW-0732">Signal</keyword>
<dbReference type="AlphaFoldDB" id="A0A0K6HRT4"/>
<reference evidence="3" key="1">
    <citation type="submission" date="2015-08" db="EMBL/GenBank/DDBJ databases">
        <authorList>
            <person name="Varghese N."/>
        </authorList>
    </citation>
    <scope>NUCLEOTIDE SEQUENCE [LARGE SCALE GENOMIC DNA]</scope>
    <source>
        <strain evidence="3">DSM 23407</strain>
    </source>
</reference>
<protein>
    <submittedName>
        <fullName evidence="2">SH3-like domain</fullName>
    </submittedName>
</protein>
<proteinExistence type="predicted"/>
<dbReference type="OrthoDB" id="9810773at2"/>
<dbReference type="Pfam" id="PF06347">
    <property type="entry name" value="SH3_4"/>
    <property type="match status" value="2"/>
</dbReference>
<name>A0A0K6HRT4_9HYPH</name>
<dbReference type="RefSeq" id="WP_055454697.1">
    <property type="nucleotide sequence ID" value="NZ_CYHE01000002.1"/>
</dbReference>